<comment type="caution">
    <text evidence="8">The sequence shown here is derived from an EMBL/GenBank/DDBJ whole genome shotgun (WGS) entry which is preliminary data.</text>
</comment>
<protein>
    <submittedName>
        <fullName evidence="8">Glycosyltransferase</fullName>
    </submittedName>
</protein>
<keyword evidence="2" id="KW-1003">Cell membrane</keyword>
<dbReference type="GO" id="GO:0005886">
    <property type="term" value="C:plasma membrane"/>
    <property type="evidence" value="ECO:0007669"/>
    <property type="project" value="UniProtKB-SubCell"/>
</dbReference>
<dbReference type="SUPFAM" id="SSF53448">
    <property type="entry name" value="Nucleotide-diphospho-sugar transferases"/>
    <property type="match status" value="1"/>
</dbReference>
<feature type="transmembrane region" description="Helical" evidence="6">
    <location>
        <begin position="298"/>
        <end position="316"/>
    </location>
</feature>
<dbReference type="OrthoDB" id="9797391at2"/>
<evidence type="ECO:0000256" key="3">
    <source>
        <dbReference type="ARBA" id="ARBA00022676"/>
    </source>
</evidence>
<keyword evidence="9" id="KW-1185">Reference proteome</keyword>
<dbReference type="AlphaFoldDB" id="A0A398BPT8"/>
<evidence type="ECO:0000256" key="2">
    <source>
        <dbReference type="ARBA" id="ARBA00022475"/>
    </source>
</evidence>
<evidence type="ECO:0000256" key="1">
    <source>
        <dbReference type="ARBA" id="ARBA00004236"/>
    </source>
</evidence>
<reference evidence="8 9" key="1">
    <citation type="submission" date="2018-09" db="EMBL/GenBank/DDBJ databases">
        <title>Gemmobacter lutimaris sp. nov., a marine bacterium isolated from tidal flat.</title>
        <authorList>
            <person name="Lee D.W."/>
            <person name="Yoo Y."/>
            <person name="Kim J.-J."/>
            <person name="Kim B.S."/>
        </authorList>
    </citation>
    <scope>NUCLEOTIDE SEQUENCE [LARGE SCALE GENOMIC DNA]</scope>
    <source>
        <strain evidence="8 9">YJ-T1-11</strain>
    </source>
</reference>
<keyword evidence="4 8" id="KW-0808">Transferase</keyword>
<dbReference type="EMBL" id="QXXQ01000003">
    <property type="protein sequence ID" value="RID92565.1"/>
    <property type="molecule type" value="Genomic_DNA"/>
</dbReference>
<dbReference type="PANTHER" id="PTHR43646:SF2">
    <property type="entry name" value="GLYCOSYLTRANSFERASE 2-LIKE DOMAIN-CONTAINING PROTEIN"/>
    <property type="match status" value="1"/>
</dbReference>
<keyword evidence="3" id="KW-0328">Glycosyltransferase</keyword>
<dbReference type="Gene3D" id="3.90.550.10">
    <property type="entry name" value="Spore Coat Polysaccharide Biosynthesis Protein SpsA, Chain A"/>
    <property type="match status" value="1"/>
</dbReference>
<keyword evidence="6" id="KW-1133">Transmembrane helix</keyword>
<evidence type="ECO:0000313" key="8">
    <source>
        <dbReference type="EMBL" id="RID92565.1"/>
    </source>
</evidence>
<keyword evidence="6" id="KW-0812">Transmembrane</keyword>
<evidence type="ECO:0000256" key="5">
    <source>
        <dbReference type="ARBA" id="ARBA00023136"/>
    </source>
</evidence>
<dbReference type="Proteomes" id="UP000266649">
    <property type="component" value="Unassembled WGS sequence"/>
</dbReference>
<dbReference type="InterPro" id="IPR029044">
    <property type="entry name" value="Nucleotide-diphossugar_trans"/>
</dbReference>
<organism evidence="8 9">
    <name type="scientific">Gemmobacter lutimaris</name>
    <dbReference type="NCBI Taxonomy" id="2306023"/>
    <lineage>
        <taxon>Bacteria</taxon>
        <taxon>Pseudomonadati</taxon>
        <taxon>Pseudomonadota</taxon>
        <taxon>Alphaproteobacteria</taxon>
        <taxon>Rhodobacterales</taxon>
        <taxon>Paracoccaceae</taxon>
        <taxon>Gemmobacter</taxon>
    </lineage>
</organism>
<evidence type="ECO:0000313" key="9">
    <source>
        <dbReference type="Proteomes" id="UP000266649"/>
    </source>
</evidence>
<proteinExistence type="predicted"/>
<keyword evidence="5 6" id="KW-0472">Membrane</keyword>
<feature type="domain" description="Glycosyltransferase 2-like" evidence="7">
    <location>
        <begin position="7"/>
        <end position="132"/>
    </location>
</feature>
<comment type="subcellular location">
    <subcellularLocation>
        <location evidence="1">Cell membrane</location>
    </subcellularLocation>
</comment>
<gene>
    <name evidence="8" type="ORF">D2N39_07985</name>
</gene>
<name>A0A398BPT8_9RHOB</name>
<sequence length="329" mass="36033">MQVDLGVFAHNEAAGIATMVARLTAQTVPGLDLRILVLANGCTDDTAALARAAGAEVADLPEGGKSRTWNRFVHDLSRPEARVLIFADADIQLPDADALARLVAALQARPELHVMNSRPVKDIVADPRGLGWQDRLIAMAGGTLDDWQTAICGQLYAMPATCARLRWLPAGLPVEDGFLRAMVLTDDLTVSEDLPRIGGADVWHIYESERSIAGLIRHQVRIVIGSALNMAAFDALREMAPPVRKATLQLAARDQGWLRRIAQARLPRWPDGFVPLHFLVKRSRNLLCNPRRLLRPKGLLLLVAGFGFDLIVWLIAQIRMARGTGAGHW</sequence>
<dbReference type="PANTHER" id="PTHR43646">
    <property type="entry name" value="GLYCOSYLTRANSFERASE"/>
    <property type="match status" value="1"/>
</dbReference>
<evidence type="ECO:0000256" key="6">
    <source>
        <dbReference type="SAM" id="Phobius"/>
    </source>
</evidence>
<dbReference type="RefSeq" id="WP_119134239.1">
    <property type="nucleotide sequence ID" value="NZ_QXXQ01000003.1"/>
</dbReference>
<evidence type="ECO:0000256" key="4">
    <source>
        <dbReference type="ARBA" id="ARBA00022679"/>
    </source>
</evidence>
<accession>A0A398BPT8</accession>
<dbReference type="InterPro" id="IPR001173">
    <property type="entry name" value="Glyco_trans_2-like"/>
</dbReference>
<evidence type="ECO:0000259" key="7">
    <source>
        <dbReference type="Pfam" id="PF00535"/>
    </source>
</evidence>
<dbReference type="Pfam" id="PF00535">
    <property type="entry name" value="Glycos_transf_2"/>
    <property type="match status" value="1"/>
</dbReference>
<dbReference type="GO" id="GO:0016757">
    <property type="term" value="F:glycosyltransferase activity"/>
    <property type="evidence" value="ECO:0007669"/>
    <property type="project" value="UniProtKB-KW"/>
</dbReference>